<dbReference type="VEuPathDB" id="VectorBase:GAUT021175"/>
<dbReference type="AlphaFoldDB" id="A0A1A9UZV0"/>
<dbReference type="EnsemblMetazoa" id="GAUT021175-RA">
    <property type="protein sequence ID" value="GAUT021175-PA"/>
    <property type="gene ID" value="GAUT021175"/>
</dbReference>
<evidence type="ECO:0000313" key="1">
    <source>
        <dbReference type="EnsemblMetazoa" id="GAUT021175-PA"/>
    </source>
</evidence>
<keyword evidence="2" id="KW-1185">Reference proteome</keyword>
<protein>
    <submittedName>
        <fullName evidence="1">Uncharacterized protein</fullName>
    </submittedName>
</protein>
<evidence type="ECO:0000313" key="2">
    <source>
        <dbReference type="Proteomes" id="UP000078200"/>
    </source>
</evidence>
<dbReference type="Proteomes" id="UP000078200">
    <property type="component" value="Unassembled WGS sequence"/>
</dbReference>
<reference evidence="1" key="1">
    <citation type="submission" date="2020-05" db="UniProtKB">
        <authorList>
            <consortium name="EnsemblMetazoa"/>
        </authorList>
    </citation>
    <scope>IDENTIFICATION</scope>
    <source>
        <strain evidence="1">TTRI</strain>
    </source>
</reference>
<proteinExistence type="predicted"/>
<sequence>MLIYYIQKQQQQQQQRWNGLQTSISVKCGTQWTLDPVEGNAINIRFSYMPGFKSTASTLFQLTVLTEIERKLKT</sequence>
<accession>A0A1A9UZV0</accession>
<organism evidence="1 2">
    <name type="scientific">Glossina austeni</name>
    <name type="common">Savannah tsetse fly</name>
    <dbReference type="NCBI Taxonomy" id="7395"/>
    <lineage>
        <taxon>Eukaryota</taxon>
        <taxon>Metazoa</taxon>
        <taxon>Ecdysozoa</taxon>
        <taxon>Arthropoda</taxon>
        <taxon>Hexapoda</taxon>
        <taxon>Insecta</taxon>
        <taxon>Pterygota</taxon>
        <taxon>Neoptera</taxon>
        <taxon>Endopterygota</taxon>
        <taxon>Diptera</taxon>
        <taxon>Brachycera</taxon>
        <taxon>Muscomorpha</taxon>
        <taxon>Hippoboscoidea</taxon>
        <taxon>Glossinidae</taxon>
        <taxon>Glossina</taxon>
    </lineage>
</organism>
<name>A0A1A9UZV0_GLOAU</name>